<dbReference type="AlphaFoldDB" id="A0A7J3JQV8"/>
<dbReference type="InterPro" id="IPR015419">
    <property type="entry name" value="CTAG/Pcc1"/>
</dbReference>
<gene>
    <name evidence="2" type="ORF">ENU30_04370</name>
</gene>
<dbReference type="Pfam" id="PF09341">
    <property type="entry name" value="Pcc1"/>
    <property type="match status" value="1"/>
</dbReference>
<proteinExistence type="inferred from homology"/>
<sequence>MSSKNYKVKMLLCYEDAHEEILLDIIKRSLIAEVSNPIENTDEIKIGFTSNRSCLEIYEKSNSLSRVRAITNSYLYLIYTIEKTIDIINGIEQH</sequence>
<dbReference type="Gene3D" id="3.30.310.50">
    <property type="entry name" value="Alpha-D-phosphohexomutase, C-terminal domain"/>
    <property type="match status" value="1"/>
</dbReference>
<comment type="caution">
    <text evidence="2">The sequence shown here is derived from an EMBL/GenBank/DDBJ whole genome shotgun (WGS) entry which is preliminary data.</text>
</comment>
<accession>A0A7J3JQV8</accession>
<dbReference type="EMBL" id="DTBZ01000082">
    <property type="protein sequence ID" value="HGQ18193.1"/>
    <property type="molecule type" value="Genomic_DNA"/>
</dbReference>
<evidence type="ECO:0008006" key="3">
    <source>
        <dbReference type="Google" id="ProtNLM"/>
    </source>
</evidence>
<reference evidence="2" key="1">
    <citation type="journal article" date="2020" name="mSystems">
        <title>Genome- and Community-Level Interaction Insights into Carbon Utilization and Element Cycling Functions of Hydrothermarchaeota in Hydrothermal Sediment.</title>
        <authorList>
            <person name="Zhou Z."/>
            <person name="Liu Y."/>
            <person name="Xu W."/>
            <person name="Pan J."/>
            <person name="Luo Z.H."/>
            <person name="Li M."/>
        </authorList>
    </citation>
    <scope>NUCLEOTIDE SEQUENCE [LARGE SCALE GENOMIC DNA]</scope>
    <source>
        <strain evidence="2">SpSt-657</strain>
    </source>
</reference>
<name>A0A7J3JQV8_9CREN</name>
<evidence type="ECO:0000313" key="2">
    <source>
        <dbReference type="EMBL" id="HGQ18193.1"/>
    </source>
</evidence>
<protein>
    <recommendedName>
        <fullName evidence="3">KEOPS complex Pcc1-like subunit</fullName>
    </recommendedName>
</protein>
<comment type="similarity">
    <text evidence="1">Belongs to the CTAG/PCC1 family.</text>
</comment>
<evidence type="ECO:0000256" key="1">
    <source>
        <dbReference type="ARBA" id="ARBA00007073"/>
    </source>
</evidence>
<organism evidence="2">
    <name type="scientific">Ignisphaera aggregans</name>
    <dbReference type="NCBI Taxonomy" id="334771"/>
    <lineage>
        <taxon>Archaea</taxon>
        <taxon>Thermoproteota</taxon>
        <taxon>Thermoprotei</taxon>
        <taxon>Desulfurococcales</taxon>
        <taxon>Desulfurococcaceae</taxon>
        <taxon>Ignisphaera</taxon>
    </lineage>
</organism>